<organism evidence="2 3">
    <name type="scientific">Rhodothermus profundi</name>
    <dbReference type="NCBI Taxonomy" id="633813"/>
    <lineage>
        <taxon>Bacteria</taxon>
        <taxon>Pseudomonadati</taxon>
        <taxon>Rhodothermota</taxon>
        <taxon>Rhodothermia</taxon>
        <taxon>Rhodothermales</taxon>
        <taxon>Rhodothermaceae</taxon>
        <taxon>Rhodothermus</taxon>
    </lineage>
</organism>
<evidence type="ECO:0000313" key="2">
    <source>
        <dbReference type="EMBL" id="SHK85984.1"/>
    </source>
</evidence>
<proteinExistence type="predicted"/>
<evidence type="ECO:0000256" key="1">
    <source>
        <dbReference type="SAM" id="Phobius"/>
    </source>
</evidence>
<feature type="transmembrane region" description="Helical" evidence="1">
    <location>
        <begin position="69"/>
        <end position="89"/>
    </location>
</feature>
<keyword evidence="1" id="KW-1133">Transmembrane helix</keyword>
<name>A0A1M6VX22_9BACT</name>
<reference evidence="3" key="1">
    <citation type="submission" date="2016-11" db="EMBL/GenBank/DDBJ databases">
        <authorList>
            <person name="Varghese N."/>
            <person name="Submissions S."/>
        </authorList>
    </citation>
    <scope>NUCLEOTIDE SEQUENCE [LARGE SCALE GENOMIC DNA]</scope>
    <source>
        <strain evidence="3">DSM 22212</strain>
    </source>
</reference>
<dbReference type="RefSeq" id="WP_072715973.1">
    <property type="nucleotide sequence ID" value="NZ_FRAU01000007.1"/>
</dbReference>
<accession>A0A1M6VX22</accession>
<dbReference type="OrthoDB" id="9946121at2"/>
<gene>
    <name evidence="2" type="ORF">SAMN04488087_2149</name>
</gene>
<dbReference type="AlphaFoldDB" id="A0A1M6VX22"/>
<evidence type="ECO:0000313" key="3">
    <source>
        <dbReference type="Proteomes" id="UP000185812"/>
    </source>
</evidence>
<sequence length="99" mass="10786">MEDIWISLMVGVGLGGGYTGVGLWGVRRAWHWSMSRFVRWVIGGMLVRMIGALVVLAVCIKVLALHTAALVGGFGGVFVLGLVLEIWSWHRTALQQTHG</sequence>
<protein>
    <submittedName>
        <fullName evidence="2">Uncharacterized protein</fullName>
    </submittedName>
</protein>
<dbReference type="EMBL" id="FRAU01000007">
    <property type="protein sequence ID" value="SHK85984.1"/>
    <property type="molecule type" value="Genomic_DNA"/>
</dbReference>
<feature type="transmembrane region" description="Helical" evidence="1">
    <location>
        <begin position="38"/>
        <end position="63"/>
    </location>
</feature>
<keyword evidence="1" id="KW-0812">Transmembrane</keyword>
<keyword evidence="1" id="KW-0472">Membrane</keyword>
<dbReference type="Proteomes" id="UP000185812">
    <property type="component" value="Unassembled WGS sequence"/>
</dbReference>
<keyword evidence="3" id="KW-1185">Reference proteome</keyword>
<feature type="transmembrane region" description="Helical" evidence="1">
    <location>
        <begin position="6"/>
        <end position="26"/>
    </location>
</feature>
<dbReference type="STRING" id="633813.SAMN04488087_2149"/>